<comment type="similarity">
    <text evidence="3">Belongs to the ATPase gamma chain family.</text>
</comment>
<sequence>MSTALTNQRRELEDVKTIRFITSALFDLSAEKINRLRTAFEKNKSFYDDIAYLYHSIKLTASGRGELPEKTGKVVRIVSVAFTSNMRFYGAVNSEVIRTFVEHMRSGATSDYMVIGKVGRTLMGNYPDLEKLPLYYSFENDEPTREEIAQFLKNVVPYTQVLAFYPSFVNVFAQKVAAQDITYASQGEPMTKNMEIDYIFEPELSKILEFFETRVRYLLFQRVMLESELARTASRLFSMNRAQDRADEEIVVLRRAIRQSIETFNDLRLLESFSMISKWKK</sequence>
<keyword evidence="6" id="KW-0406">Ion transport</keyword>
<dbReference type="Gene3D" id="3.40.1380.10">
    <property type="match status" value="1"/>
</dbReference>
<dbReference type="STRING" id="1798481.A2678_01395"/>
<dbReference type="GO" id="GO:0046933">
    <property type="term" value="F:proton-transporting ATP synthase activity, rotational mechanism"/>
    <property type="evidence" value="ECO:0007669"/>
    <property type="project" value="InterPro"/>
</dbReference>
<evidence type="ECO:0000256" key="2">
    <source>
        <dbReference type="ARBA" id="ARBA00004170"/>
    </source>
</evidence>
<name>A0A1F6CGY4_9BACT</name>
<dbReference type="InterPro" id="IPR035968">
    <property type="entry name" value="ATP_synth_F1_ATPase_gsu"/>
</dbReference>
<reference evidence="10 11" key="1">
    <citation type="journal article" date="2016" name="Nat. Commun.">
        <title>Thousands of microbial genomes shed light on interconnected biogeochemical processes in an aquifer system.</title>
        <authorList>
            <person name="Anantharaman K."/>
            <person name="Brown C.T."/>
            <person name="Hug L.A."/>
            <person name="Sharon I."/>
            <person name="Castelle C.J."/>
            <person name="Probst A.J."/>
            <person name="Thomas B.C."/>
            <person name="Singh A."/>
            <person name="Wilkins M.J."/>
            <person name="Karaoz U."/>
            <person name="Brodie E.L."/>
            <person name="Williams K.H."/>
            <person name="Hubbard S.S."/>
            <person name="Banfield J.F."/>
        </authorList>
    </citation>
    <scope>NUCLEOTIDE SEQUENCE [LARGE SCALE GENOMIC DNA]</scope>
</reference>
<proteinExistence type="inferred from homology"/>
<dbReference type="InterPro" id="IPR000131">
    <property type="entry name" value="ATP_synth_F1_gsu"/>
</dbReference>
<keyword evidence="9" id="KW-0066">ATP synthesis</keyword>
<comment type="subcellular location">
    <subcellularLocation>
        <location evidence="2">Membrane</location>
        <topology evidence="2">Peripheral membrane protein</topology>
    </subcellularLocation>
</comment>
<accession>A0A1F6CGY4</accession>
<dbReference type="Proteomes" id="UP000178815">
    <property type="component" value="Unassembled WGS sequence"/>
</dbReference>
<dbReference type="SUPFAM" id="SSF52943">
    <property type="entry name" value="ATP synthase (F1-ATPase), gamma subunit"/>
    <property type="match status" value="1"/>
</dbReference>
<evidence type="ECO:0000256" key="6">
    <source>
        <dbReference type="ARBA" id="ARBA00023065"/>
    </source>
</evidence>
<gene>
    <name evidence="10" type="ORF">A2678_01395</name>
</gene>
<evidence type="ECO:0000256" key="3">
    <source>
        <dbReference type="ARBA" id="ARBA00007681"/>
    </source>
</evidence>
<evidence type="ECO:0008006" key="12">
    <source>
        <dbReference type="Google" id="ProtNLM"/>
    </source>
</evidence>
<evidence type="ECO:0000313" key="10">
    <source>
        <dbReference type="EMBL" id="OGG48220.1"/>
    </source>
</evidence>
<protein>
    <recommendedName>
        <fullName evidence="12">ATP synthase gamma chain</fullName>
    </recommendedName>
</protein>
<keyword evidence="7" id="KW-0472">Membrane</keyword>
<evidence type="ECO:0000256" key="8">
    <source>
        <dbReference type="ARBA" id="ARBA00023196"/>
    </source>
</evidence>
<dbReference type="GO" id="GO:0045259">
    <property type="term" value="C:proton-transporting ATP synthase complex"/>
    <property type="evidence" value="ECO:0007669"/>
    <property type="project" value="UniProtKB-KW"/>
</dbReference>
<evidence type="ECO:0000256" key="1">
    <source>
        <dbReference type="ARBA" id="ARBA00003456"/>
    </source>
</evidence>
<dbReference type="AlphaFoldDB" id="A0A1F6CGY4"/>
<dbReference type="EMBL" id="MFKU01000016">
    <property type="protein sequence ID" value="OGG48220.1"/>
    <property type="molecule type" value="Genomic_DNA"/>
</dbReference>
<evidence type="ECO:0000313" key="11">
    <source>
        <dbReference type="Proteomes" id="UP000178815"/>
    </source>
</evidence>
<organism evidence="10 11">
    <name type="scientific">Candidatus Kaiserbacteria bacterium RIFCSPHIGHO2_01_FULL_53_31</name>
    <dbReference type="NCBI Taxonomy" id="1798481"/>
    <lineage>
        <taxon>Bacteria</taxon>
        <taxon>Candidatus Kaiseribacteriota</taxon>
    </lineage>
</organism>
<keyword evidence="4" id="KW-0813">Transport</keyword>
<keyword evidence="8" id="KW-0139">CF(1)</keyword>
<evidence type="ECO:0000256" key="5">
    <source>
        <dbReference type="ARBA" id="ARBA00022781"/>
    </source>
</evidence>
<evidence type="ECO:0000256" key="9">
    <source>
        <dbReference type="ARBA" id="ARBA00023310"/>
    </source>
</evidence>
<comment type="caution">
    <text evidence="10">The sequence shown here is derived from an EMBL/GenBank/DDBJ whole genome shotgun (WGS) entry which is preliminary data.</text>
</comment>
<keyword evidence="5" id="KW-0375">Hydrogen ion transport</keyword>
<evidence type="ECO:0000256" key="4">
    <source>
        <dbReference type="ARBA" id="ARBA00022448"/>
    </source>
</evidence>
<evidence type="ECO:0000256" key="7">
    <source>
        <dbReference type="ARBA" id="ARBA00023136"/>
    </source>
</evidence>
<comment type="function">
    <text evidence="1">Produces ATP from ADP in the presence of a proton gradient across the membrane. The gamma chain is believed to be important in regulating ATPase activity and the flow of protons through the CF(0) complex.</text>
</comment>
<dbReference type="Pfam" id="PF00231">
    <property type="entry name" value="ATP-synt"/>
    <property type="match status" value="1"/>
</dbReference>